<dbReference type="EMBL" id="BARS01008916">
    <property type="protein sequence ID" value="GAF67966.1"/>
    <property type="molecule type" value="Genomic_DNA"/>
</dbReference>
<protein>
    <recommendedName>
        <fullName evidence="2">MAM domain-containing protein</fullName>
    </recommendedName>
</protein>
<reference evidence="1" key="1">
    <citation type="journal article" date="2014" name="Front. Microbiol.">
        <title>High frequency of phylogenetically diverse reductive dehalogenase-homologous genes in deep subseafloor sedimentary metagenomes.</title>
        <authorList>
            <person name="Kawai M."/>
            <person name="Futagami T."/>
            <person name="Toyoda A."/>
            <person name="Takaki Y."/>
            <person name="Nishi S."/>
            <person name="Hori S."/>
            <person name="Arai W."/>
            <person name="Tsubouchi T."/>
            <person name="Morono Y."/>
            <person name="Uchiyama I."/>
            <person name="Ito T."/>
            <person name="Fujiyama A."/>
            <person name="Inagaki F."/>
            <person name="Takami H."/>
        </authorList>
    </citation>
    <scope>NUCLEOTIDE SEQUENCE</scope>
    <source>
        <strain evidence="1">Expedition CK06-06</strain>
    </source>
</reference>
<dbReference type="AlphaFoldDB" id="X0RYD6"/>
<feature type="non-terminal residue" evidence="1">
    <location>
        <position position="1"/>
    </location>
</feature>
<gene>
    <name evidence="1" type="ORF">S01H1_16886</name>
</gene>
<dbReference type="SUPFAM" id="SSF49899">
    <property type="entry name" value="Concanavalin A-like lectins/glucanases"/>
    <property type="match status" value="1"/>
</dbReference>
<organism evidence="1">
    <name type="scientific">marine sediment metagenome</name>
    <dbReference type="NCBI Taxonomy" id="412755"/>
    <lineage>
        <taxon>unclassified sequences</taxon>
        <taxon>metagenomes</taxon>
        <taxon>ecological metagenomes</taxon>
    </lineage>
</organism>
<evidence type="ECO:0000313" key="1">
    <source>
        <dbReference type="EMBL" id="GAF67966.1"/>
    </source>
</evidence>
<proteinExistence type="predicted"/>
<dbReference type="InterPro" id="IPR013320">
    <property type="entry name" value="ConA-like_dom_sf"/>
</dbReference>
<accession>X0RYD6</accession>
<evidence type="ECO:0008006" key="2">
    <source>
        <dbReference type="Google" id="ProtNLM"/>
    </source>
</evidence>
<sequence length="274" mass="28782">CQGGTARYCGMYADDCHTAACDTAHNGCYGVPANAGSACSAKDKCNVGTCNPAGACVMTPAADGAACSDGITCTTADTCTAGKCVGSGGPTVYLRETFVSNAQGWTTEGTWMIGPTKGPSTFPYSRCKPGKDHTGFGDNGVATTELGGHEGYFVHDFTYLTSPQIDTSGASSLVLQFSSMLEIMGPPMHEAVVDVWNGKTWVRVWQSFDTPSAQASAACFDFKIRNWVWKTLQLDVAAHKNSAMRVRFGVATHIAQLVAGWTVDDISLVSAPCP</sequence>
<name>X0RYD6_9ZZZZ</name>
<comment type="caution">
    <text evidence="1">The sequence shown here is derived from an EMBL/GenBank/DDBJ whole genome shotgun (WGS) entry which is preliminary data.</text>
</comment>